<proteinExistence type="predicted"/>
<accession>A0ABW0M9S1</accession>
<protein>
    <submittedName>
        <fullName evidence="1">Uncharacterized protein</fullName>
    </submittedName>
</protein>
<keyword evidence="2" id="KW-1185">Reference proteome</keyword>
<organism evidence="1 2">
    <name type="scientific">Paraherbaspirillum soli</name>
    <dbReference type="NCBI Taxonomy" id="631222"/>
    <lineage>
        <taxon>Bacteria</taxon>
        <taxon>Pseudomonadati</taxon>
        <taxon>Pseudomonadota</taxon>
        <taxon>Betaproteobacteria</taxon>
        <taxon>Burkholderiales</taxon>
        <taxon>Oxalobacteraceae</taxon>
        <taxon>Paraherbaspirillum</taxon>
    </lineage>
</organism>
<dbReference type="EMBL" id="JBHSMT010000012">
    <property type="protein sequence ID" value="MFC5473783.1"/>
    <property type="molecule type" value="Genomic_DNA"/>
</dbReference>
<gene>
    <name evidence="1" type="ORF">ACFPM8_07410</name>
</gene>
<evidence type="ECO:0000313" key="1">
    <source>
        <dbReference type="EMBL" id="MFC5473783.1"/>
    </source>
</evidence>
<name>A0ABW0M9S1_9BURK</name>
<comment type="caution">
    <text evidence="1">The sequence shown here is derived from an EMBL/GenBank/DDBJ whole genome shotgun (WGS) entry which is preliminary data.</text>
</comment>
<dbReference type="RefSeq" id="WP_378996582.1">
    <property type="nucleotide sequence ID" value="NZ_JBHSMT010000012.1"/>
</dbReference>
<reference evidence="2" key="1">
    <citation type="journal article" date="2019" name="Int. J. Syst. Evol. Microbiol.">
        <title>The Global Catalogue of Microorganisms (GCM) 10K type strain sequencing project: providing services to taxonomists for standard genome sequencing and annotation.</title>
        <authorList>
            <consortium name="The Broad Institute Genomics Platform"/>
            <consortium name="The Broad Institute Genome Sequencing Center for Infectious Disease"/>
            <person name="Wu L."/>
            <person name="Ma J."/>
        </authorList>
    </citation>
    <scope>NUCLEOTIDE SEQUENCE [LARGE SCALE GENOMIC DNA]</scope>
    <source>
        <strain evidence="2">JCM 17066</strain>
    </source>
</reference>
<evidence type="ECO:0000313" key="2">
    <source>
        <dbReference type="Proteomes" id="UP001596045"/>
    </source>
</evidence>
<dbReference type="Proteomes" id="UP001596045">
    <property type="component" value="Unassembled WGS sequence"/>
</dbReference>
<sequence length="95" mass="10757">MNIGLGLFNYDHTWFKNGKIGPMINNPEIAGNDIYSCVDTVGFFCARYNIAKAADKGIDIFSSHDVTVIINKHTHRESYQQRYNETAKAWSIIGE</sequence>